<comment type="caution">
    <text evidence="1">The sequence shown here is derived from an EMBL/GenBank/DDBJ whole genome shotgun (WGS) entry which is preliminary data.</text>
</comment>
<dbReference type="GO" id="GO:0016757">
    <property type="term" value="F:glycosyltransferase activity"/>
    <property type="evidence" value="ECO:0007669"/>
    <property type="project" value="UniProtKB-KW"/>
</dbReference>
<sequence length="413" mass="44467">MKLLFILDTVEFPLAPTPALARRVAGLLAKRGHTVHLLELWDGQTPPPAEEGCISHALAFGDERRMNEALEFGRAGGTPVPLRLLRLAAKPDAALAAVRQIGLKRPRRLVAARNAIERLDAAESFDAAVAVAAPYAGSFALAEAAVACTKIDWQMDPYAANASYSAPGAWERERQLAQAMDKLLVAPAMARYYASDAPLANFAGRMQVLDFPSLVAPVPAAKAVKSEAGRRRCVFVGSLYPALRTPHYALELFRALNDPGWELVFVGGGWNNYPADLPEACRAVLGERLVITGPLPKAQAEEYLAGADVLLSLGNDLDNQVPSKLFEYFAAGKPVLHLAKRADDPCLAYFERWPLALCLFESEGTGGDVTGRLGRFLAESGTKALPFEDAARLFAENTPEYAADVLEAACGLE</sequence>
<accession>A0A9D2E2H2</accession>
<gene>
    <name evidence="1" type="ORF">H9813_00945</name>
</gene>
<evidence type="ECO:0000313" key="1">
    <source>
        <dbReference type="EMBL" id="HIZ29789.1"/>
    </source>
</evidence>
<dbReference type="Pfam" id="PF13692">
    <property type="entry name" value="Glyco_trans_1_4"/>
    <property type="match status" value="1"/>
</dbReference>
<proteinExistence type="predicted"/>
<keyword evidence="1" id="KW-0808">Transferase</keyword>
<dbReference type="Gene3D" id="3.40.50.2000">
    <property type="entry name" value="Glycogen Phosphorylase B"/>
    <property type="match status" value="1"/>
</dbReference>
<dbReference type="SUPFAM" id="SSF53756">
    <property type="entry name" value="UDP-Glycosyltransferase/glycogen phosphorylase"/>
    <property type="match status" value="1"/>
</dbReference>
<dbReference type="EC" id="2.4.-.-" evidence="1"/>
<evidence type="ECO:0000313" key="2">
    <source>
        <dbReference type="Proteomes" id="UP000824035"/>
    </source>
</evidence>
<organism evidence="1 2">
    <name type="scientific">Candidatus Allofournierella merdipullorum</name>
    <dbReference type="NCBI Taxonomy" id="2838595"/>
    <lineage>
        <taxon>Bacteria</taxon>
        <taxon>Bacillati</taxon>
        <taxon>Bacillota</taxon>
        <taxon>Clostridia</taxon>
        <taxon>Eubacteriales</taxon>
        <taxon>Oscillospiraceae</taxon>
        <taxon>Allofournierella</taxon>
    </lineage>
</organism>
<protein>
    <submittedName>
        <fullName evidence="1">Glycosyltransferase</fullName>
        <ecNumber evidence="1">2.4.-.-</ecNumber>
    </submittedName>
</protein>
<keyword evidence="1" id="KW-0328">Glycosyltransferase</keyword>
<dbReference type="EMBL" id="DXBV01000013">
    <property type="protein sequence ID" value="HIZ29789.1"/>
    <property type="molecule type" value="Genomic_DNA"/>
</dbReference>
<name>A0A9D2E2H2_9FIRM</name>
<reference evidence="1" key="1">
    <citation type="journal article" date="2021" name="PeerJ">
        <title>Extensive microbial diversity within the chicken gut microbiome revealed by metagenomics and culture.</title>
        <authorList>
            <person name="Gilroy R."/>
            <person name="Ravi A."/>
            <person name="Getino M."/>
            <person name="Pursley I."/>
            <person name="Horton D.L."/>
            <person name="Alikhan N.F."/>
            <person name="Baker D."/>
            <person name="Gharbi K."/>
            <person name="Hall N."/>
            <person name="Watson M."/>
            <person name="Adriaenssens E.M."/>
            <person name="Foster-Nyarko E."/>
            <person name="Jarju S."/>
            <person name="Secka A."/>
            <person name="Antonio M."/>
            <person name="Oren A."/>
            <person name="Chaudhuri R.R."/>
            <person name="La Ragione R."/>
            <person name="Hildebrand F."/>
            <person name="Pallen M.J."/>
        </authorList>
    </citation>
    <scope>NUCLEOTIDE SEQUENCE</scope>
    <source>
        <strain evidence="1">ChiGjej4B4-18154</strain>
    </source>
</reference>
<dbReference type="AlphaFoldDB" id="A0A9D2E2H2"/>
<dbReference type="Proteomes" id="UP000824035">
    <property type="component" value="Unassembled WGS sequence"/>
</dbReference>
<reference evidence="1" key="2">
    <citation type="submission" date="2021-04" db="EMBL/GenBank/DDBJ databases">
        <authorList>
            <person name="Gilroy R."/>
        </authorList>
    </citation>
    <scope>NUCLEOTIDE SEQUENCE</scope>
    <source>
        <strain evidence="1">ChiGjej4B4-18154</strain>
    </source>
</reference>